<feature type="binding site" evidence="13">
    <location>
        <begin position="221"/>
        <end position="224"/>
    </location>
    <ligand>
        <name>GTP</name>
        <dbReference type="ChEBI" id="CHEBI:37565"/>
    </ligand>
</feature>
<evidence type="ECO:0000313" key="15">
    <source>
        <dbReference type="EMBL" id="KIM42410.1"/>
    </source>
</evidence>
<dbReference type="GO" id="GO:0005525">
    <property type="term" value="F:GTP binding"/>
    <property type="evidence" value="ECO:0007669"/>
    <property type="project" value="UniProtKB-KW"/>
</dbReference>
<accession>A0A0C3C0J8</accession>
<keyword evidence="3" id="KW-0519">Myristate</keyword>
<dbReference type="GO" id="GO:0031683">
    <property type="term" value="F:G-protein beta/gamma-subunit complex binding"/>
    <property type="evidence" value="ECO:0007669"/>
    <property type="project" value="InterPro"/>
</dbReference>
<dbReference type="GO" id="GO:0003924">
    <property type="term" value="F:GTPase activity"/>
    <property type="evidence" value="ECO:0007669"/>
    <property type="project" value="InterPro"/>
</dbReference>
<feature type="binding site" evidence="14">
    <location>
        <position position="133"/>
    </location>
    <ligand>
        <name>Mg(2+)</name>
        <dbReference type="ChEBI" id="CHEBI:18420"/>
    </ligand>
</feature>
<dbReference type="HOGENOM" id="CLU_014184_6_0_1"/>
<keyword evidence="10" id="KW-0807">Transducer</keyword>
<dbReference type="AlphaFoldDB" id="A0A0C3C0J8"/>
<evidence type="ECO:0000256" key="13">
    <source>
        <dbReference type="PIRSR" id="PIRSR601019-1"/>
    </source>
</evidence>
<comment type="subunit">
    <text evidence="2">G proteins are composed of 3 units; alpha, beta and gamma. The alpha chain contains the guanine nucleotide binding site.</text>
</comment>
<evidence type="ECO:0000256" key="4">
    <source>
        <dbReference type="ARBA" id="ARBA00022723"/>
    </source>
</evidence>
<dbReference type="InterPro" id="IPR011025">
    <property type="entry name" value="GproteinA_insert"/>
</dbReference>
<dbReference type="PROSITE" id="PS51882">
    <property type="entry name" value="G_ALPHA"/>
    <property type="match status" value="1"/>
</dbReference>
<keyword evidence="16" id="KW-1185">Reference proteome</keyword>
<reference evidence="16" key="2">
    <citation type="submission" date="2015-01" db="EMBL/GenBank/DDBJ databases">
        <title>Evolutionary Origins and Diversification of the Mycorrhizal Mutualists.</title>
        <authorList>
            <consortium name="DOE Joint Genome Institute"/>
            <consortium name="Mycorrhizal Genomics Consortium"/>
            <person name="Kohler A."/>
            <person name="Kuo A."/>
            <person name="Nagy L.G."/>
            <person name="Floudas D."/>
            <person name="Copeland A."/>
            <person name="Barry K.W."/>
            <person name="Cichocki N."/>
            <person name="Veneault-Fourrey C."/>
            <person name="LaButti K."/>
            <person name="Lindquist E.A."/>
            <person name="Lipzen A."/>
            <person name="Lundell T."/>
            <person name="Morin E."/>
            <person name="Murat C."/>
            <person name="Riley R."/>
            <person name="Ohm R."/>
            <person name="Sun H."/>
            <person name="Tunlid A."/>
            <person name="Henrissat B."/>
            <person name="Grigoriev I.V."/>
            <person name="Hibbett D.S."/>
            <person name="Martin F."/>
        </authorList>
    </citation>
    <scope>NUCLEOTIDE SEQUENCE [LARGE SCALE GENOMIC DNA]</scope>
    <source>
        <strain evidence="16">h7</strain>
    </source>
</reference>
<dbReference type="GO" id="GO:0010255">
    <property type="term" value="P:glucose mediated signaling pathway"/>
    <property type="evidence" value="ECO:0007669"/>
    <property type="project" value="UniProtKB-ARBA"/>
</dbReference>
<evidence type="ECO:0000313" key="16">
    <source>
        <dbReference type="Proteomes" id="UP000053424"/>
    </source>
</evidence>
<dbReference type="GO" id="GO:0007189">
    <property type="term" value="P:adenylate cyclase-activating G protein-coupled receptor signaling pathway"/>
    <property type="evidence" value="ECO:0007669"/>
    <property type="project" value="TreeGrafter"/>
</dbReference>
<proteinExistence type="predicted"/>
<dbReference type="InterPro" id="IPR001019">
    <property type="entry name" value="Gprotein_alpha_su"/>
</dbReference>
<evidence type="ECO:0000256" key="3">
    <source>
        <dbReference type="ARBA" id="ARBA00022707"/>
    </source>
</evidence>
<dbReference type="CDD" id="cd00066">
    <property type="entry name" value="G-alpha"/>
    <property type="match status" value="1"/>
</dbReference>
<sequence>MEIMYKGDFSEAALATYRPIVYSNVLLSAQDLVTYLRESGLKWAESSNEIRAKKVLAYRLPENKEASFPREIAEAIHELWKDPIMPEFMEKHARRSAFCLMDSAAYFFREVLRISSQGYIPSQVDILRAHRRSIGIYETRLAMDPLSVQIFDVGGLRSERRMWIHCFDSINMIIFCAALSEYNQVLLEDYSQNRLEESLQLFETIINSRWFTQTSIVLFLNKVDLFTDKLPNVPLVDYFPDYQGGSDVTKATKYILSKFLEANRSRLTIYTHLTIATDITNMAPVLSAVKETIHQNPIRDSLLL</sequence>
<dbReference type="STRING" id="686832.A0A0C3C0J8"/>
<evidence type="ECO:0000256" key="8">
    <source>
        <dbReference type="ARBA" id="ARBA00023134"/>
    </source>
</evidence>
<dbReference type="InterPro" id="IPR027417">
    <property type="entry name" value="P-loop_NTPase"/>
</dbReference>
<dbReference type="GO" id="GO:0032502">
    <property type="term" value="P:developmental process"/>
    <property type="evidence" value="ECO:0007669"/>
    <property type="project" value="UniProtKB-ARBA"/>
</dbReference>
<dbReference type="OrthoDB" id="5817230at2759"/>
<dbReference type="PANTHER" id="PTHR10218">
    <property type="entry name" value="GTP-BINDING PROTEIN ALPHA SUBUNIT"/>
    <property type="match status" value="1"/>
</dbReference>
<evidence type="ECO:0000256" key="6">
    <source>
        <dbReference type="ARBA" id="ARBA00022801"/>
    </source>
</evidence>
<reference evidence="15 16" key="1">
    <citation type="submission" date="2014-04" db="EMBL/GenBank/DDBJ databases">
        <authorList>
            <consortium name="DOE Joint Genome Institute"/>
            <person name="Kuo A."/>
            <person name="Gay G."/>
            <person name="Dore J."/>
            <person name="Kohler A."/>
            <person name="Nagy L.G."/>
            <person name="Floudas D."/>
            <person name="Copeland A."/>
            <person name="Barry K.W."/>
            <person name="Cichocki N."/>
            <person name="Veneault-Fourrey C."/>
            <person name="LaButti K."/>
            <person name="Lindquist E.A."/>
            <person name="Lipzen A."/>
            <person name="Lundell T."/>
            <person name="Morin E."/>
            <person name="Murat C."/>
            <person name="Sun H."/>
            <person name="Tunlid A."/>
            <person name="Henrissat B."/>
            <person name="Grigoriev I.V."/>
            <person name="Hibbett D.S."/>
            <person name="Martin F."/>
            <person name="Nordberg H.P."/>
            <person name="Cantor M.N."/>
            <person name="Hua S.X."/>
        </authorList>
    </citation>
    <scope>NUCLEOTIDE SEQUENCE [LARGE SCALE GENOMIC DNA]</scope>
    <source>
        <strain evidence="16">h7</strain>
    </source>
</reference>
<evidence type="ECO:0000256" key="1">
    <source>
        <dbReference type="ARBA" id="ARBA00001946"/>
    </source>
</evidence>
<evidence type="ECO:0000256" key="9">
    <source>
        <dbReference type="ARBA" id="ARBA00023139"/>
    </source>
</evidence>
<name>A0A0C3C0J8_HEBCY</name>
<organism evidence="15 16">
    <name type="scientific">Hebeloma cylindrosporum</name>
    <dbReference type="NCBI Taxonomy" id="76867"/>
    <lineage>
        <taxon>Eukaryota</taxon>
        <taxon>Fungi</taxon>
        <taxon>Dikarya</taxon>
        <taxon>Basidiomycota</taxon>
        <taxon>Agaricomycotina</taxon>
        <taxon>Agaricomycetes</taxon>
        <taxon>Agaricomycetidae</taxon>
        <taxon>Agaricales</taxon>
        <taxon>Agaricineae</taxon>
        <taxon>Hymenogastraceae</taxon>
        <taxon>Hebeloma</taxon>
    </lineage>
</organism>
<keyword evidence="9" id="KW-0564">Palmitate</keyword>
<keyword evidence="5 13" id="KW-0547">Nucleotide-binding</keyword>
<gene>
    <name evidence="15" type="ORF">M413DRAFT_70737</name>
</gene>
<keyword evidence="7 14" id="KW-0460">Magnesium</keyword>
<keyword evidence="4 14" id="KW-0479">Metal-binding</keyword>
<evidence type="ECO:0000256" key="7">
    <source>
        <dbReference type="ARBA" id="ARBA00022842"/>
    </source>
</evidence>
<feature type="binding site" evidence="13">
    <location>
        <position position="276"/>
    </location>
    <ligand>
        <name>GTP</name>
        <dbReference type="ChEBI" id="CHEBI:37565"/>
    </ligand>
</feature>
<evidence type="ECO:0000256" key="11">
    <source>
        <dbReference type="ARBA" id="ARBA00023288"/>
    </source>
</evidence>
<dbReference type="PRINTS" id="PR00318">
    <property type="entry name" value="GPROTEINA"/>
</dbReference>
<dbReference type="FunFam" id="3.40.50.300:FF:000181">
    <property type="entry name" value="Guanine nucleotide-binding protein subunit alpha"/>
    <property type="match status" value="1"/>
</dbReference>
<dbReference type="Pfam" id="PF00503">
    <property type="entry name" value="G-alpha"/>
    <property type="match status" value="1"/>
</dbReference>
<keyword evidence="8 13" id="KW-0342">GTP-binding</keyword>
<dbReference type="GO" id="GO:0001664">
    <property type="term" value="F:G protein-coupled receptor binding"/>
    <property type="evidence" value="ECO:0007669"/>
    <property type="project" value="TreeGrafter"/>
</dbReference>
<keyword evidence="11" id="KW-0449">Lipoprotein</keyword>
<evidence type="ECO:0000256" key="14">
    <source>
        <dbReference type="PIRSR" id="PIRSR601019-2"/>
    </source>
</evidence>
<comment type="function">
    <text evidence="12">Guanine nucleotide-binding proteins (G proteins) are involved as modulators or transducers in various transmembrane signaling systems. Involved in the mating pathway.</text>
</comment>
<dbReference type="GO" id="GO:0005737">
    <property type="term" value="C:cytoplasm"/>
    <property type="evidence" value="ECO:0007669"/>
    <property type="project" value="TreeGrafter"/>
</dbReference>
<evidence type="ECO:0000256" key="2">
    <source>
        <dbReference type="ARBA" id="ARBA00011356"/>
    </source>
</evidence>
<dbReference type="PANTHER" id="PTHR10218:SF369">
    <property type="entry name" value="GUANINE NUCLEOTIDE-BINDING PROTEIN ALPHA-2 SUBUNIT"/>
    <property type="match status" value="1"/>
</dbReference>
<dbReference type="GO" id="GO:0005834">
    <property type="term" value="C:heterotrimeric G-protein complex"/>
    <property type="evidence" value="ECO:0007669"/>
    <property type="project" value="TreeGrafter"/>
</dbReference>
<protein>
    <submittedName>
        <fullName evidence="15">Uncharacterized protein</fullName>
    </submittedName>
</protein>
<comment type="cofactor">
    <cofactor evidence="1">
        <name>Mg(2+)</name>
        <dbReference type="ChEBI" id="CHEBI:18420"/>
    </cofactor>
</comment>
<dbReference type="GO" id="GO:0046872">
    <property type="term" value="F:metal ion binding"/>
    <property type="evidence" value="ECO:0007669"/>
    <property type="project" value="UniProtKB-KW"/>
</dbReference>
<dbReference type="Proteomes" id="UP000053424">
    <property type="component" value="Unassembled WGS sequence"/>
</dbReference>
<dbReference type="EMBL" id="KN831778">
    <property type="protein sequence ID" value="KIM42410.1"/>
    <property type="molecule type" value="Genomic_DNA"/>
</dbReference>
<dbReference type="Gene3D" id="1.10.400.10">
    <property type="entry name" value="GI Alpha 1, domain 2-like"/>
    <property type="match status" value="1"/>
</dbReference>
<keyword evidence="6" id="KW-0378">Hydrolase</keyword>
<evidence type="ECO:0000256" key="5">
    <source>
        <dbReference type="ARBA" id="ARBA00022741"/>
    </source>
</evidence>
<dbReference type="SUPFAM" id="SSF47895">
    <property type="entry name" value="Transducin (alpha subunit), insertion domain"/>
    <property type="match status" value="1"/>
</dbReference>
<evidence type="ECO:0000256" key="12">
    <source>
        <dbReference type="ARBA" id="ARBA00055018"/>
    </source>
</evidence>
<dbReference type="Gene3D" id="3.40.50.300">
    <property type="entry name" value="P-loop containing nucleotide triphosphate hydrolases"/>
    <property type="match status" value="1"/>
</dbReference>
<feature type="binding site" evidence="13">
    <location>
        <begin position="102"/>
        <end position="103"/>
    </location>
    <ligand>
        <name>GTP</name>
        <dbReference type="ChEBI" id="CHEBI:37565"/>
    </ligand>
</feature>
<evidence type="ECO:0000256" key="10">
    <source>
        <dbReference type="ARBA" id="ARBA00023224"/>
    </source>
</evidence>
<dbReference type="SUPFAM" id="SSF52540">
    <property type="entry name" value="P-loop containing nucleoside triphosphate hydrolases"/>
    <property type="match status" value="1"/>
</dbReference>
<dbReference type="FunFam" id="1.10.400.10:FF:000007">
    <property type="entry name" value="Guanine nucleotide-binding protein subunit alpha"/>
    <property type="match status" value="1"/>
</dbReference>
<dbReference type="SMART" id="SM00275">
    <property type="entry name" value="G_alpha"/>
    <property type="match status" value="1"/>
</dbReference>